<dbReference type="Proteomes" id="UP000569005">
    <property type="component" value="Unassembled WGS sequence"/>
</dbReference>
<protein>
    <submittedName>
        <fullName evidence="1">NADPH2:quinone reductase</fullName>
        <ecNumber evidence="1">1.6.5.5</ecNumber>
    </submittedName>
</protein>
<organism evidence="1 2">
    <name type="scientific">Tunturiibacter gelidiferens</name>
    <dbReference type="NCBI Taxonomy" id="3069689"/>
    <lineage>
        <taxon>Bacteria</taxon>
        <taxon>Pseudomonadati</taxon>
        <taxon>Acidobacteriota</taxon>
        <taxon>Terriglobia</taxon>
        <taxon>Terriglobales</taxon>
        <taxon>Acidobacteriaceae</taxon>
        <taxon>Tunturiibacter</taxon>
    </lineage>
</organism>
<name>A0ACC5NUR8_9BACT</name>
<keyword evidence="1" id="KW-0560">Oxidoreductase</keyword>
<gene>
    <name evidence="1" type="ORF">HDF13_000656</name>
</gene>
<comment type="caution">
    <text evidence="1">The sequence shown here is derived from an EMBL/GenBank/DDBJ whole genome shotgun (WGS) entry which is preliminary data.</text>
</comment>
<accession>A0ACC5NUR8</accession>
<dbReference type="EC" id="1.6.5.5" evidence="1"/>
<sequence>MQAIQILTTGSADVLTLTDLPTPTPGPGEALIRIEASGVNFIDTYFREGRYPAKLPYTLGQEAAGTIVSVAPDVTAFKAGDRVAWCLIPGTYAQFAVAPAARLVAIPEGVTTQQAAAAILQGMTAHYLLHSAYPVQSGDEILIHAGAGGTGLLFIQMAKALGAHVFTTVSNEEKATLARAAGADEIIFYTKEDFAAKVKQLTSGRGLPVVYDSVGKSTFEQSLQCLRPRGLIVLFGGASGAVPPFDLIRLSTMGSLYVTRPTLKDYIATRAELEHRAKEVFDAVANNTLRLRIEHVYPLADAAPAHRDLESRRTTGKLLLIP</sequence>
<keyword evidence="2" id="KW-1185">Reference proteome</keyword>
<proteinExistence type="predicted"/>
<dbReference type="EMBL" id="JACHEA010000001">
    <property type="protein sequence ID" value="MBB5338323.1"/>
    <property type="molecule type" value="Genomic_DNA"/>
</dbReference>
<evidence type="ECO:0000313" key="2">
    <source>
        <dbReference type="Proteomes" id="UP000569005"/>
    </source>
</evidence>
<reference evidence="1" key="1">
    <citation type="submission" date="2020-08" db="EMBL/GenBank/DDBJ databases">
        <title>Genomic Encyclopedia of Type Strains, Phase IV (KMG-V): Genome sequencing to study the core and pangenomes of soil and plant-associated prokaryotes.</title>
        <authorList>
            <person name="Whitman W."/>
        </authorList>
    </citation>
    <scope>NUCLEOTIDE SEQUENCE</scope>
    <source>
        <strain evidence="1">M8UP15</strain>
    </source>
</reference>
<evidence type="ECO:0000313" key="1">
    <source>
        <dbReference type="EMBL" id="MBB5338323.1"/>
    </source>
</evidence>